<evidence type="ECO:0000313" key="2">
    <source>
        <dbReference type="EMBL" id="MCD5314348.1"/>
    </source>
</evidence>
<dbReference type="InterPro" id="IPR007278">
    <property type="entry name" value="DUF397"/>
</dbReference>
<comment type="caution">
    <text evidence="2">The sequence shown here is derived from an EMBL/GenBank/DDBJ whole genome shotgun (WGS) entry which is preliminary data.</text>
</comment>
<proteinExistence type="predicted"/>
<evidence type="ECO:0000313" key="3">
    <source>
        <dbReference type="Proteomes" id="UP001138997"/>
    </source>
</evidence>
<sequence>MSATDGNDLRTGEVPDIDFHKSTFSEQGACVEVGRSGGMVHVRDTKNRALGTLSFTIPEWRAFVQGVQAREFDDEAMM</sequence>
<reference evidence="2" key="1">
    <citation type="submission" date="2021-11" db="EMBL/GenBank/DDBJ databases">
        <title>Streptomyces corallinus and Kineosporia corallina sp. nov., two new coral-derived marine actinobacteria.</title>
        <authorList>
            <person name="Buangrab K."/>
            <person name="Sutthacheep M."/>
            <person name="Yeemin T."/>
            <person name="Harunari E."/>
            <person name="Igarashi Y."/>
            <person name="Sripreechasak P."/>
            <person name="Kanchanasin P."/>
            <person name="Tanasupawat S."/>
            <person name="Phongsopitanun W."/>
        </authorList>
    </citation>
    <scope>NUCLEOTIDE SEQUENCE</scope>
    <source>
        <strain evidence="2">JCM 31032</strain>
    </source>
</reference>
<keyword evidence="3" id="KW-1185">Reference proteome</keyword>
<dbReference type="RefSeq" id="WP_231446781.1">
    <property type="nucleotide sequence ID" value="NZ_JAJOMB010000016.1"/>
</dbReference>
<accession>A0A9X1NHQ1</accession>
<gene>
    <name evidence="2" type="ORF">LR394_25920</name>
</gene>
<dbReference type="Pfam" id="PF04149">
    <property type="entry name" value="DUF397"/>
    <property type="match status" value="1"/>
</dbReference>
<name>A0A9X1NHQ1_9ACTN</name>
<dbReference type="AlphaFoldDB" id="A0A9X1NHQ1"/>
<organism evidence="2 3">
    <name type="scientific">Kineosporia babensis</name>
    <dbReference type="NCBI Taxonomy" id="499548"/>
    <lineage>
        <taxon>Bacteria</taxon>
        <taxon>Bacillati</taxon>
        <taxon>Actinomycetota</taxon>
        <taxon>Actinomycetes</taxon>
        <taxon>Kineosporiales</taxon>
        <taxon>Kineosporiaceae</taxon>
        <taxon>Kineosporia</taxon>
    </lineage>
</organism>
<feature type="domain" description="DUF397" evidence="1">
    <location>
        <begin position="19"/>
        <end position="68"/>
    </location>
</feature>
<dbReference type="EMBL" id="JAJOMB010000016">
    <property type="protein sequence ID" value="MCD5314348.1"/>
    <property type="molecule type" value="Genomic_DNA"/>
</dbReference>
<dbReference type="Proteomes" id="UP001138997">
    <property type="component" value="Unassembled WGS sequence"/>
</dbReference>
<evidence type="ECO:0000259" key="1">
    <source>
        <dbReference type="Pfam" id="PF04149"/>
    </source>
</evidence>
<protein>
    <submittedName>
        <fullName evidence="2">DUF397 domain-containing protein</fullName>
    </submittedName>
</protein>